<keyword evidence="4" id="KW-1185">Reference proteome</keyword>
<proteinExistence type="predicted"/>
<sequence>MNKFIKTQFLAIAAVVTILGFSAFKMADQGTKKILAPVTIYFHGDPTNPSEVEDESNWSDTPNGQSCSGENLACSMAVDTDDLTSSGTLDPNKIQLGASQSPTGYTPEKTGGESPTEPEISNRN</sequence>
<name>A0A4U0H2F1_9SPHI</name>
<evidence type="ECO:0000313" key="4">
    <source>
        <dbReference type="Proteomes" id="UP000309872"/>
    </source>
</evidence>
<dbReference type="AlphaFoldDB" id="A0A4U0H2F1"/>
<feature type="signal peptide" evidence="2">
    <location>
        <begin position="1"/>
        <end position="27"/>
    </location>
</feature>
<organism evidence="3 4">
    <name type="scientific">Sphingobacterium alkalisoli</name>
    <dbReference type="NCBI Taxonomy" id="1874115"/>
    <lineage>
        <taxon>Bacteria</taxon>
        <taxon>Pseudomonadati</taxon>
        <taxon>Bacteroidota</taxon>
        <taxon>Sphingobacteriia</taxon>
        <taxon>Sphingobacteriales</taxon>
        <taxon>Sphingobacteriaceae</taxon>
        <taxon>Sphingobacterium</taxon>
    </lineage>
</organism>
<dbReference type="OrthoDB" id="711272at2"/>
<keyword evidence="2" id="KW-0732">Signal</keyword>
<dbReference type="Proteomes" id="UP000309872">
    <property type="component" value="Unassembled WGS sequence"/>
</dbReference>
<evidence type="ECO:0000313" key="3">
    <source>
        <dbReference type="EMBL" id="TJY65811.1"/>
    </source>
</evidence>
<comment type="caution">
    <text evidence="3">The sequence shown here is derived from an EMBL/GenBank/DDBJ whole genome shotgun (WGS) entry which is preliminary data.</text>
</comment>
<protein>
    <submittedName>
        <fullName evidence="3">Uncharacterized protein</fullName>
    </submittedName>
</protein>
<feature type="compositionally biased region" description="Polar residues" evidence="1">
    <location>
        <begin position="58"/>
        <end position="69"/>
    </location>
</feature>
<accession>A0A4U0H2F1</accession>
<dbReference type="EMBL" id="SUKA01000003">
    <property type="protein sequence ID" value="TJY65811.1"/>
    <property type="molecule type" value="Genomic_DNA"/>
</dbReference>
<feature type="region of interest" description="Disordered" evidence="1">
    <location>
        <begin position="45"/>
        <end position="124"/>
    </location>
</feature>
<dbReference type="RefSeq" id="WP_136820940.1">
    <property type="nucleotide sequence ID" value="NZ_BMJX01000003.1"/>
</dbReference>
<evidence type="ECO:0000256" key="1">
    <source>
        <dbReference type="SAM" id="MobiDB-lite"/>
    </source>
</evidence>
<gene>
    <name evidence="3" type="ORF">FAZ19_11880</name>
</gene>
<feature type="chain" id="PRO_5020883390" evidence="2">
    <location>
        <begin position="28"/>
        <end position="124"/>
    </location>
</feature>
<reference evidence="3 4" key="1">
    <citation type="submission" date="2019-04" db="EMBL/GenBank/DDBJ databases">
        <title>Sphingobacterium olei sp. nov., isolated from oil-contaminated soil.</title>
        <authorList>
            <person name="Liu B."/>
        </authorList>
    </citation>
    <scope>NUCLEOTIDE SEQUENCE [LARGE SCALE GENOMIC DNA]</scope>
    <source>
        <strain evidence="3 4">Y3L14</strain>
    </source>
</reference>
<evidence type="ECO:0000256" key="2">
    <source>
        <dbReference type="SAM" id="SignalP"/>
    </source>
</evidence>